<gene>
    <name evidence="3" type="ORF">GMARGA_LOCUS4878</name>
</gene>
<accession>A0ABN7UDY1</accession>
<evidence type="ECO:0000313" key="3">
    <source>
        <dbReference type="EMBL" id="CAG8558010.1"/>
    </source>
</evidence>
<keyword evidence="4" id="KW-1185">Reference proteome</keyword>
<dbReference type="Gene3D" id="1.10.8.10">
    <property type="entry name" value="DNA helicase RuvA subunit, C-terminal domain"/>
    <property type="match status" value="1"/>
</dbReference>
<feature type="domain" description="UBA" evidence="2">
    <location>
        <begin position="74"/>
        <end position="119"/>
    </location>
</feature>
<evidence type="ECO:0000256" key="1">
    <source>
        <dbReference type="SAM" id="MobiDB-lite"/>
    </source>
</evidence>
<dbReference type="SUPFAM" id="SSF46934">
    <property type="entry name" value="UBA-like"/>
    <property type="match status" value="1"/>
</dbReference>
<dbReference type="SMART" id="SM00165">
    <property type="entry name" value="UBA"/>
    <property type="match status" value="1"/>
</dbReference>
<dbReference type="InterPro" id="IPR009060">
    <property type="entry name" value="UBA-like_sf"/>
</dbReference>
<comment type="caution">
    <text evidence="3">The sequence shown here is derived from an EMBL/GenBank/DDBJ whole genome shotgun (WGS) entry which is preliminary data.</text>
</comment>
<dbReference type="InterPro" id="IPR015940">
    <property type="entry name" value="UBA"/>
</dbReference>
<feature type="region of interest" description="Disordered" evidence="1">
    <location>
        <begin position="58"/>
        <end position="81"/>
    </location>
</feature>
<dbReference type="Proteomes" id="UP000789901">
    <property type="component" value="Unassembled WGS sequence"/>
</dbReference>
<evidence type="ECO:0000259" key="2">
    <source>
        <dbReference type="PROSITE" id="PS50030"/>
    </source>
</evidence>
<sequence length="121" mass="13554">MDEKRNSSTSYVDNNLDFSKLTLIDHPNVNDEHITHGGSTSYINSNLVFNKLIDPQKEALSSSSPTSHTEEESDVDKNDPSNEVIMQLINMGFSKAQAIDALEKNNYDPYQAITYLLNSDI</sequence>
<protein>
    <submittedName>
        <fullName evidence="3">22047_t:CDS:1</fullName>
    </submittedName>
</protein>
<proteinExistence type="predicted"/>
<organism evidence="3 4">
    <name type="scientific">Gigaspora margarita</name>
    <dbReference type="NCBI Taxonomy" id="4874"/>
    <lineage>
        <taxon>Eukaryota</taxon>
        <taxon>Fungi</taxon>
        <taxon>Fungi incertae sedis</taxon>
        <taxon>Mucoromycota</taxon>
        <taxon>Glomeromycotina</taxon>
        <taxon>Glomeromycetes</taxon>
        <taxon>Diversisporales</taxon>
        <taxon>Gigasporaceae</taxon>
        <taxon>Gigaspora</taxon>
    </lineage>
</organism>
<dbReference type="PROSITE" id="PS50030">
    <property type="entry name" value="UBA"/>
    <property type="match status" value="1"/>
</dbReference>
<dbReference type="EMBL" id="CAJVQB010001986">
    <property type="protein sequence ID" value="CAG8558010.1"/>
    <property type="molecule type" value="Genomic_DNA"/>
</dbReference>
<reference evidence="3 4" key="1">
    <citation type="submission" date="2021-06" db="EMBL/GenBank/DDBJ databases">
        <authorList>
            <person name="Kallberg Y."/>
            <person name="Tangrot J."/>
            <person name="Rosling A."/>
        </authorList>
    </citation>
    <scope>NUCLEOTIDE SEQUENCE [LARGE SCALE GENOMIC DNA]</scope>
    <source>
        <strain evidence="3 4">120-4 pot B 10/14</strain>
    </source>
</reference>
<dbReference type="Pfam" id="PF00627">
    <property type="entry name" value="UBA"/>
    <property type="match status" value="1"/>
</dbReference>
<evidence type="ECO:0000313" key="4">
    <source>
        <dbReference type="Proteomes" id="UP000789901"/>
    </source>
</evidence>
<name>A0ABN7UDY1_GIGMA</name>